<dbReference type="AlphaFoldDB" id="A0A939TR02"/>
<gene>
    <name evidence="2" type="ORF">J5V96_08890</name>
</gene>
<keyword evidence="3" id="KW-1185">Reference proteome</keyword>
<reference evidence="2" key="1">
    <citation type="submission" date="2021-03" db="EMBL/GenBank/DDBJ databases">
        <title>Microbacterium sp. nov., a novel actinobacterium isolated from cow dung.</title>
        <authorList>
            <person name="Zhang L."/>
        </authorList>
    </citation>
    <scope>NUCLEOTIDE SEQUENCE</scope>
    <source>
        <strain evidence="2">NEAU-LLB</strain>
    </source>
</reference>
<evidence type="ECO:0000256" key="1">
    <source>
        <dbReference type="SAM" id="MobiDB-lite"/>
    </source>
</evidence>
<evidence type="ECO:0000313" key="2">
    <source>
        <dbReference type="EMBL" id="MBO3663631.1"/>
    </source>
</evidence>
<evidence type="ECO:0000313" key="3">
    <source>
        <dbReference type="Proteomes" id="UP000680132"/>
    </source>
</evidence>
<name>A0A939TR02_9MICO</name>
<protein>
    <submittedName>
        <fullName evidence="2">Uncharacterized protein</fullName>
    </submittedName>
</protein>
<sequence length="120" mass="13065">MDTYHQLELVPLTEGAWRICDTSVDSSDAASVIAYVEQLPTDDRSELCFEVVWVQCTRGLTRHTSLQSVLLLAAKLLADAANVKPLRIAHFPPRAASPRTSTVRTAPRSAPPRKATPLAG</sequence>
<proteinExistence type="predicted"/>
<accession>A0A939TR02</accession>
<comment type="caution">
    <text evidence="2">The sequence shown here is derived from an EMBL/GenBank/DDBJ whole genome shotgun (WGS) entry which is preliminary data.</text>
</comment>
<dbReference type="EMBL" id="JAGFOA010000003">
    <property type="protein sequence ID" value="MBO3663631.1"/>
    <property type="molecule type" value="Genomic_DNA"/>
</dbReference>
<organism evidence="2 3">
    <name type="scientific">Microbacterium stercoris</name>
    <dbReference type="NCBI Taxonomy" id="2820289"/>
    <lineage>
        <taxon>Bacteria</taxon>
        <taxon>Bacillati</taxon>
        <taxon>Actinomycetota</taxon>
        <taxon>Actinomycetes</taxon>
        <taxon>Micrococcales</taxon>
        <taxon>Microbacteriaceae</taxon>
        <taxon>Microbacterium</taxon>
    </lineage>
</organism>
<feature type="region of interest" description="Disordered" evidence="1">
    <location>
        <begin position="93"/>
        <end position="120"/>
    </location>
</feature>
<dbReference type="Proteomes" id="UP000680132">
    <property type="component" value="Unassembled WGS sequence"/>
</dbReference>
<dbReference type="RefSeq" id="WP_208502915.1">
    <property type="nucleotide sequence ID" value="NZ_JAGFOA010000003.1"/>
</dbReference>